<gene>
    <name evidence="2" type="ORF">A8C32_08065</name>
</gene>
<dbReference type="AlphaFoldDB" id="A0A1E5SJ25"/>
<keyword evidence="1" id="KW-1133">Transmembrane helix</keyword>
<dbReference type="RefSeq" id="WP_069831803.1">
    <property type="nucleotide sequence ID" value="NZ_MDJD01000054.1"/>
</dbReference>
<feature type="transmembrane region" description="Helical" evidence="1">
    <location>
        <begin position="6"/>
        <end position="25"/>
    </location>
</feature>
<comment type="caution">
    <text evidence="2">The sequence shown here is derived from an EMBL/GenBank/DDBJ whole genome shotgun (WGS) entry which is preliminary data.</text>
</comment>
<dbReference type="OrthoDB" id="1493774at2"/>
<reference evidence="2 3" key="1">
    <citation type="submission" date="2016-05" db="EMBL/GenBank/DDBJ databases">
        <title>Draft Genome Sequence of Algibacter sp. Strain SK-16 Isolated from the Surface Water of Aburatsubo Inlet.</title>
        <authorList>
            <person name="Wong S.-K."/>
            <person name="Yoshizawa S."/>
            <person name="Nakajima Y."/>
            <person name="Ogura Y."/>
            <person name="Tetsuya H."/>
            <person name="Hamasaki K."/>
        </authorList>
    </citation>
    <scope>NUCLEOTIDE SEQUENCE [LARGE SCALE GENOMIC DNA]</scope>
    <source>
        <strain evidence="2 3">SK-16</strain>
    </source>
</reference>
<proteinExistence type="predicted"/>
<accession>A0A1E5SJ25</accession>
<dbReference type="Proteomes" id="UP000095713">
    <property type="component" value="Unassembled WGS sequence"/>
</dbReference>
<keyword evidence="1" id="KW-0812">Transmembrane</keyword>
<dbReference type="Pfam" id="PF05751">
    <property type="entry name" value="FixH"/>
    <property type="match status" value="1"/>
</dbReference>
<dbReference type="STRING" id="1849968.A8C32_08065"/>
<evidence type="ECO:0000256" key="1">
    <source>
        <dbReference type="SAM" id="Phobius"/>
    </source>
</evidence>
<evidence type="ECO:0000313" key="3">
    <source>
        <dbReference type="Proteomes" id="UP000095713"/>
    </source>
</evidence>
<dbReference type="EMBL" id="MDJD01000054">
    <property type="protein sequence ID" value="OEJ99120.1"/>
    <property type="molecule type" value="Genomic_DNA"/>
</dbReference>
<sequence>MKWNWGKSLVVGMLAFMSFIMYFVITMSTDKKYKHDLVTEEYYAKEMAYQTEIDAETNTYNLKERIENRKTQEGWLITFPKELETSKIKGRVFLYRPSNQKLDFDLPIVLSGSNLLVPDNKMVGGRWNITIEFKYNEENYLYKKSIIY</sequence>
<organism evidence="2 3">
    <name type="scientific">Flavivirga aquatica</name>
    <dbReference type="NCBI Taxonomy" id="1849968"/>
    <lineage>
        <taxon>Bacteria</taxon>
        <taxon>Pseudomonadati</taxon>
        <taxon>Bacteroidota</taxon>
        <taxon>Flavobacteriia</taxon>
        <taxon>Flavobacteriales</taxon>
        <taxon>Flavobacteriaceae</taxon>
        <taxon>Flavivirga</taxon>
    </lineage>
</organism>
<evidence type="ECO:0000313" key="2">
    <source>
        <dbReference type="EMBL" id="OEJ99120.1"/>
    </source>
</evidence>
<keyword evidence="3" id="KW-1185">Reference proteome</keyword>
<name>A0A1E5SJ25_9FLAO</name>
<protein>
    <submittedName>
        <fullName evidence="2">Cytochrome C oxidase Cbb3</fullName>
    </submittedName>
</protein>
<dbReference type="InterPro" id="IPR008620">
    <property type="entry name" value="FixH"/>
</dbReference>
<keyword evidence="1" id="KW-0472">Membrane</keyword>